<feature type="region of interest" description="Disordered" evidence="1">
    <location>
        <begin position="88"/>
        <end position="135"/>
    </location>
</feature>
<evidence type="ECO:0000256" key="1">
    <source>
        <dbReference type="SAM" id="MobiDB-lite"/>
    </source>
</evidence>
<dbReference type="Proteomes" id="UP000284557">
    <property type="component" value="Unassembled WGS sequence"/>
</dbReference>
<proteinExistence type="predicted"/>
<evidence type="ECO:0000313" key="2">
    <source>
        <dbReference type="EMBL" id="RIT40165.1"/>
    </source>
</evidence>
<accession>A0ABD7HQP2</accession>
<comment type="caution">
    <text evidence="2">The sequence shown here is derived from an EMBL/GenBank/DDBJ whole genome shotgun (WGS) entry which is preliminary data.</text>
</comment>
<gene>
    <name evidence="2" type="ORF">D2E76_10220</name>
</gene>
<protein>
    <submittedName>
        <fullName evidence="2">Uncharacterized protein</fullName>
    </submittedName>
</protein>
<dbReference type="AlphaFoldDB" id="A0ABD7HQP2"/>
<dbReference type="EMBL" id="QXBN01000006">
    <property type="protein sequence ID" value="RIT40165.1"/>
    <property type="molecule type" value="Genomic_DNA"/>
</dbReference>
<organism evidence="2 3">
    <name type="scientific">Mycobacteroides abscessus</name>
    <dbReference type="NCBI Taxonomy" id="36809"/>
    <lineage>
        <taxon>Bacteria</taxon>
        <taxon>Bacillati</taxon>
        <taxon>Actinomycetota</taxon>
        <taxon>Actinomycetes</taxon>
        <taxon>Mycobacteriales</taxon>
        <taxon>Mycobacteriaceae</taxon>
        <taxon>Mycobacteroides</taxon>
    </lineage>
</organism>
<sequence>MPGVNAEACKHAVTLLTRNQAVRTHNLMISGRCAAGYGPGVNAMPDRQVMPVYRGLAGASAPRYDIPVDGWSEHSKYNGHRWADLSGRVAPAAPWPPRPHPSHQMRNRLLPSIDGPGLPPDSNIGSPDKPGRDSG</sequence>
<dbReference type="RefSeq" id="WP_100454289.1">
    <property type="nucleotide sequence ID" value="NZ_CP029076.1"/>
</dbReference>
<reference evidence="2 3" key="1">
    <citation type="submission" date="2018-08" db="EMBL/GenBank/DDBJ databases">
        <title>Linezolid Resistance in Mycobacterium abscessus: MIC Distribution and Comprehensive Investigation of Resistance Mechanisms.</title>
        <authorList>
            <person name="Ye M."/>
            <person name="Xu L."/>
            <person name="Zou Y."/>
            <person name="Li B."/>
            <person name="Guo Q."/>
            <person name="Zhang Y."/>
            <person name="Zhan M."/>
            <person name="Xu B."/>
            <person name="Yu F."/>
            <person name="Zhang Z."/>
            <person name="Chu H."/>
        </authorList>
    </citation>
    <scope>NUCLEOTIDE SEQUENCE [LARGE SCALE GENOMIC DNA]</scope>
    <source>
        <strain evidence="2 3">G143</strain>
    </source>
</reference>
<evidence type="ECO:0000313" key="3">
    <source>
        <dbReference type="Proteomes" id="UP000284557"/>
    </source>
</evidence>
<name>A0ABD7HQP2_9MYCO</name>